<evidence type="ECO:0000256" key="2">
    <source>
        <dbReference type="ARBA" id="ARBA00022679"/>
    </source>
</evidence>
<protein>
    <submittedName>
        <fullName evidence="4">Acyltransferase</fullName>
    </submittedName>
</protein>
<name>A0ABS5F5Y2_9PROT</name>
<keyword evidence="5" id="KW-1185">Reference proteome</keyword>
<accession>A0ABS5F5Y2</accession>
<evidence type="ECO:0000256" key="3">
    <source>
        <dbReference type="ARBA" id="ARBA00022737"/>
    </source>
</evidence>
<dbReference type="Proteomes" id="UP001196870">
    <property type="component" value="Unassembled WGS sequence"/>
</dbReference>
<organism evidence="4 5">
    <name type="scientific">Plastoroseomonas hellenica</name>
    <dbReference type="NCBI Taxonomy" id="2687306"/>
    <lineage>
        <taxon>Bacteria</taxon>
        <taxon>Pseudomonadati</taxon>
        <taxon>Pseudomonadota</taxon>
        <taxon>Alphaproteobacteria</taxon>
        <taxon>Acetobacterales</taxon>
        <taxon>Acetobacteraceae</taxon>
        <taxon>Plastoroseomonas</taxon>
    </lineage>
</organism>
<dbReference type="PROSITE" id="PS00101">
    <property type="entry name" value="HEXAPEP_TRANSFERASES"/>
    <property type="match status" value="1"/>
</dbReference>
<dbReference type="Gene3D" id="2.160.10.10">
    <property type="entry name" value="Hexapeptide repeat proteins"/>
    <property type="match status" value="1"/>
</dbReference>
<evidence type="ECO:0000313" key="5">
    <source>
        <dbReference type="Proteomes" id="UP001196870"/>
    </source>
</evidence>
<dbReference type="CDD" id="cd04647">
    <property type="entry name" value="LbH_MAT_like"/>
    <property type="match status" value="1"/>
</dbReference>
<keyword evidence="3" id="KW-0677">Repeat</keyword>
<comment type="similarity">
    <text evidence="1">Belongs to the transferase hexapeptide repeat family.</text>
</comment>
<keyword evidence="2" id="KW-0808">Transferase</keyword>
<dbReference type="PANTHER" id="PTHR23416">
    <property type="entry name" value="SIALIC ACID SYNTHASE-RELATED"/>
    <property type="match status" value="1"/>
</dbReference>
<dbReference type="EMBL" id="JAAGBB010000045">
    <property type="protein sequence ID" value="MBR0667968.1"/>
    <property type="molecule type" value="Genomic_DNA"/>
</dbReference>
<dbReference type="InterPro" id="IPR018357">
    <property type="entry name" value="Hexapep_transf_CS"/>
</dbReference>
<gene>
    <name evidence="4" type="ORF">GXW71_26675</name>
</gene>
<reference evidence="5" key="1">
    <citation type="journal article" date="2021" name="Syst. Appl. Microbiol.">
        <title>Roseomonas hellenica sp. nov., isolated from roots of wild-growing Alkanna tinctoria.</title>
        <authorList>
            <person name="Rat A."/>
            <person name="Naranjo H.D."/>
            <person name="Lebbe L."/>
            <person name="Cnockaert M."/>
            <person name="Krigas N."/>
            <person name="Grigoriadou K."/>
            <person name="Maloupa E."/>
            <person name="Willems A."/>
        </authorList>
    </citation>
    <scope>NUCLEOTIDE SEQUENCE [LARGE SCALE GENOMIC DNA]</scope>
    <source>
        <strain evidence="5">LMG 31523</strain>
    </source>
</reference>
<evidence type="ECO:0000313" key="4">
    <source>
        <dbReference type="EMBL" id="MBR0667968.1"/>
    </source>
</evidence>
<dbReference type="PANTHER" id="PTHR23416:SF23">
    <property type="entry name" value="ACETYLTRANSFERASE C18B11.09C-RELATED"/>
    <property type="match status" value="1"/>
</dbReference>
<dbReference type="SUPFAM" id="SSF51161">
    <property type="entry name" value="Trimeric LpxA-like enzymes"/>
    <property type="match status" value="1"/>
</dbReference>
<dbReference type="InterPro" id="IPR051159">
    <property type="entry name" value="Hexapeptide_acetyltransf"/>
</dbReference>
<sequence>MNPPHLYSEAELRGLGFAHVGRDVRLDRSVRLFGIGRISIGDHSRIDPFCVLSAGPDGITIGRNVHVAAYCGMVGRARIELEDFAGLSQRCSLFSSSDDYTGVAMTNPTVPEEFTQATHGAVRLGRHVIIGCGSIVLPGVSIGLGAAVGALSVIRQDVPDFAIMAGNPARKLGERARTMLELEQAYLTSEAAGAG</sequence>
<keyword evidence="4" id="KW-0012">Acyltransferase</keyword>
<dbReference type="RefSeq" id="WP_211855744.1">
    <property type="nucleotide sequence ID" value="NZ_JAAGBB010000045.1"/>
</dbReference>
<evidence type="ECO:0000256" key="1">
    <source>
        <dbReference type="ARBA" id="ARBA00007274"/>
    </source>
</evidence>
<comment type="caution">
    <text evidence="4">The sequence shown here is derived from an EMBL/GenBank/DDBJ whole genome shotgun (WGS) entry which is preliminary data.</text>
</comment>
<dbReference type="GO" id="GO:0016746">
    <property type="term" value="F:acyltransferase activity"/>
    <property type="evidence" value="ECO:0007669"/>
    <property type="project" value="UniProtKB-KW"/>
</dbReference>
<dbReference type="InterPro" id="IPR011004">
    <property type="entry name" value="Trimer_LpxA-like_sf"/>
</dbReference>
<proteinExistence type="inferred from homology"/>